<protein>
    <submittedName>
        <fullName evidence="1">Uncharacterized protein</fullName>
    </submittedName>
</protein>
<evidence type="ECO:0000313" key="2">
    <source>
        <dbReference type="Proteomes" id="UP000501690"/>
    </source>
</evidence>
<accession>A0A4D6N562</accession>
<dbReference type="Proteomes" id="UP000501690">
    <property type="component" value="Linkage Group LG9"/>
</dbReference>
<dbReference type="EMBL" id="CP039353">
    <property type="protein sequence ID" value="QCE07127.1"/>
    <property type="molecule type" value="Genomic_DNA"/>
</dbReference>
<organism evidence="1 2">
    <name type="scientific">Vigna unguiculata</name>
    <name type="common">Cowpea</name>
    <dbReference type="NCBI Taxonomy" id="3917"/>
    <lineage>
        <taxon>Eukaryota</taxon>
        <taxon>Viridiplantae</taxon>
        <taxon>Streptophyta</taxon>
        <taxon>Embryophyta</taxon>
        <taxon>Tracheophyta</taxon>
        <taxon>Spermatophyta</taxon>
        <taxon>Magnoliopsida</taxon>
        <taxon>eudicotyledons</taxon>
        <taxon>Gunneridae</taxon>
        <taxon>Pentapetalae</taxon>
        <taxon>rosids</taxon>
        <taxon>fabids</taxon>
        <taxon>Fabales</taxon>
        <taxon>Fabaceae</taxon>
        <taxon>Papilionoideae</taxon>
        <taxon>50 kb inversion clade</taxon>
        <taxon>NPAAA clade</taxon>
        <taxon>indigoferoid/millettioid clade</taxon>
        <taxon>Phaseoleae</taxon>
        <taxon>Vigna</taxon>
    </lineage>
</organism>
<proteinExistence type="predicted"/>
<sequence length="158" mass="17555">MQPSCASIVFGSSSSYRNQSVIPLPPQPECDSIATATIQHLVQDSTNWQLFMMEANGHKESTIVAAATAGCSSITRQLHANLLLLLNKNTTQEPTFDRIIIVYSHLKMKKISTKKKMSTNKSSTWGHVVTPAAHHQSHSGYILKYSLKQGMKCYFMIN</sequence>
<reference evidence="1 2" key="1">
    <citation type="submission" date="2019-04" db="EMBL/GenBank/DDBJ databases">
        <title>An improved genome assembly and genetic linkage map for asparagus bean, Vigna unguiculata ssp. sesquipedialis.</title>
        <authorList>
            <person name="Xia Q."/>
            <person name="Zhang R."/>
            <person name="Dong Y."/>
        </authorList>
    </citation>
    <scope>NUCLEOTIDE SEQUENCE [LARGE SCALE GENOMIC DNA]</scope>
    <source>
        <tissue evidence="1">Leaf</tissue>
    </source>
</reference>
<keyword evidence="2" id="KW-1185">Reference proteome</keyword>
<dbReference type="AlphaFoldDB" id="A0A4D6N562"/>
<name>A0A4D6N562_VIGUN</name>
<gene>
    <name evidence="1" type="ORF">DEO72_LG9g2143</name>
</gene>
<evidence type="ECO:0000313" key="1">
    <source>
        <dbReference type="EMBL" id="QCE07127.1"/>
    </source>
</evidence>